<feature type="domain" description="PAS" evidence="3">
    <location>
        <begin position="152"/>
        <end position="223"/>
    </location>
</feature>
<feature type="transmembrane region" description="Helical" evidence="2">
    <location>
        <begin position="6"/>
        <end position="29"/>
    </location>
</feature>
<organism evidence="4 5">
    <name type="scientific">Falsigemmobacter intermedius</name>
    <dbReference type="NCBI Taxonomy" id="1553448"/>
    <lineage>
        <taxon>Bacteria</taxon>
        <taxon>Pseudomonadati</taxon>
        <taxon>Pseudomonadota</taxon>
        <taxon>Alphaproteobacteria</taxon>
        <taxon>Rhodobacterales</taxon>
        <taxon>Paracoccaceae</taxon>
        <taxon>Falsigemmobacter</taxon>
    </lineage>
</organism>
<dbReference type="Proteomes" id="UP000287168">
    <property type="component" value="Unassembled WGS sequence"/>
</dbReference>
<dbReference type="OrthoDB" id="9797304at2"/>
<gene>
    <name evidence="4" type="ORF">EP867_00130</name>
</gene>
<feature type="domain" description="PAS" evidence="3">
    <location>
        <begin position="389"/>
        <end position="460"/>
    </location>
</feature>
<feature type="region of interest" description="Disordered" evidence="1">
    <location>
        <begin position="501"/>
        <end position="523"/>
    </location>
</feature>
<accession>A0A444MGL9</accession>
<proteinExistence type="predicted"/>
<dbReference type="InterPro" id="IPR000014">
    <property type="entry name" value="PAS"/>
</dbReference>
<dbReference type="RefSeq" id="WP_128486191.1">
    <property type="nucleotide sequence ID" value="NZ_JBHLXB010000011.1"/>
</dbReference>
<dbReference type="AlphaFoldDB" id="A0A444MGL9"/>
<sequence length="523" mass="56802">MISAYLPYFGLAGLVLSMLILGSAGLYALPRHRQILPPDAAEGGLTLLFDGDRLLDASAAGRAFFAALPAGGPGDWHRFLAWAEQSFGPGAAALHQLKTEGVLRIGPAAESGLLLRGEWRSGLQHIRLSPADAAPDLPSDTPAIRLRDAELARLRAILEALPLPLWTEDTREGIVTAVNSAYDALLPANIRDRPAARRGWPLPQAFPPGSKDGSLLTLGTGTDARRWRLRRLDVPGAPVRLALPAEETPAGDDAMNAFVRTLALTFAGLPIGLAVFAPSGELRLFNPALTDLTGLPAEFLAAQPRLSAFLDELRHRNMLPEPRDYPAWRARIASIGAEDCPGYEEIWPLPDGQTFQVVGHSPAPGAITLLIHDISHEVSRSRRLRTDLALGQSVLDAMEEAVIVFSASGDVLLSNSAYDRLWHENLSESLTLHRIGTICAAWRAQSTPDPLWSEVERWLQRPERRDPLEGMIRRRDGRALRLHLKHLPGDAVLVTFRSAAQRAATTPATPPARRPRSRAIPAG</sequence>
<feature type="domain" description="PAS" evidence="3">
    <location>
        <begin position="260"/>
        <end position="327"/>
    </location>
</feature>
<dbReference type="SMART" id="SM00091">
    <property type="entry name" value="PAS"/>
    <property type="match status" value="3"/>
</dbReference>
<evidence type="ECO:0000259" key="3">
    <source>
        <dbReference type="SMART" id="SM00091"/>
    </source>
</evidence>
<dbReference type="InterPro" id="IPR035965">
    <property type="entry name" value="PAS-like_dom_sf"/>
</dbReference>
<name>A0A444MGL9_9RHOB</name>
<keyword evidence="5" id="KW-1185">Reference proteome</keyword>
<reference evidence="4 5" key="1">
    <citation type="journal article" date="2015" name="Int. J. Syst. Evol. Microbiol.">
        <title>Gemmobacter intermedius sp. nov., isolated from a white stork (Ciconia ciconia).</title>
        <authorList>
            <person name="Kampfer P."/>
            <person name="Jerzak L."/>
            <person name="Wilharm G."/>
            <person name="Golke J."/>
            <person name="Busse H.J."/>
            <person name="Glaeser S.P."/>
        </authorList>
    </citation>
    <scope>NUCLEOTIDE SEQUENCE [LARGE SCALE GENOMIC DNA]</scope>
    <source>
        <strain evidence="4 5">119/4</strain>
    </source>
</reference>
<protein>
    <submittedName>
        <fullName evidence="4">PAS domain-containing protein</fullName>
    </submittedName>
</protein>
<keyword evidence="2" id="KW-1133">Transmembrane helix</keyword>
<evidence type="ECO:0000256" key="1">
    <source>
        <dbReference type="SAM" id="MobiDB-lite"/>
    </source>
</evidence>
<evidence type="ECO:0000313" key="4">
    <source>
        <dbReference type="EMBL" id="RWY45472.1"/>
    </source>
</evidence>
<evidence type="ECO:0000313" key="5">
    <source>
        <dbReference type="Proteomes" id="UP000287168"/>
    </source>
</evidence>
<keyword evidence="2" id="KW-0472">Membrane</keyword>
<comment type="caution">
    <text evidence="4">The sequence shown here is derived from an EMBL/GenBank/DDBJ whole genome shotgun (WGS) entry which is preliminary data.</text>
</comment>
<keyword evidence="2" id="KW-0812">Transmembrane</keyword>
<evidence type="ECO:0000256" key="2">
    <source>
        <dbReference type="SAM" id="Phobius"/>
    </source>
</evidence>
<dbReference type="EMBL" id="SBLC01000001">
    <property type="protein sequence ID" value="RWY45472.1"/>
    <property type="molecule type" value="Genomic_DNA"/>
</dbReference>
<dbReference type="SUPFAM" id="SSF55785">
    <property type="entry name" value="PYP-like sensor domain (PAS domain)"/>
    <property type="match status" value="2"/>
</dbReference>